<gene>
    <name evidence="1" type="ORF">NCTC9426_00832</name>
</gene>
<accession>A0A378PVQ4</accession>
<name>A0A378PVQ4_MORBO</name>
<protein>
    <submittedName>
        <fullName evidence="1">Uncharacterized protein</fullName>
    </submittedName>
</protein>
<evidence type="ECO:0000313" key="2">
    <source>
        <dbReference type="Proteomes" id="UP000254133"/>
    </source>
</evidence>
<dbReference type="Proteomes" id="UP000254133">
    <property type="component" value="Unassembled WGS sequence"/>
</dbReference>
<evidence type="ECO:0000313" key="1">
    <source>
        <dbReference type="EMBL" id="STY90802.1"/>
    </source>
</evidence>
<dbReference type="RefSeq" id="WP_115368922.1">
    <property type="nucleotide sequence ID" value="NZ_UGPZ01000002.1"/>
</dbReference>
<reference evidence="1 2" key="1">
    <citation type="submission" date="2018-06" db="EMBL/GenBank/DDBJ databases">
        <authorList>
            <consortium name="Pathogen Informatics"/>
            <person name="Doyle S."/>
        </authorList>
    </citation>
    <scope>NUCLEOTIDE SEQUENCE [LARGE SCALE GENOMIC DNA]</scope>
    <source>
        <strain evidence="1 2">NCTC9426</strain>
    </source>
</reference>
<proteinExistence type="predicted"/>
<organism evidence="1 2">
    <name type="scientific">Moraxella bovis</name>
    <dbReference type="NCBI Taxonomy" id="476"/>
    <lineage>
        <taxon>Bacteria</taxon>
        <taxon>Pseudomonadati</taxon>
        <taxon>Pseudomonadota</taxon>
        <taxon>Gammaproteobacteria</taxon>
        <taxon>Moraxellales</taxon>
        <taxon>Moraxellaceae</taxon>
        <taxon>Moraxella</taxon>
    </lineage>
</organism>
<dbReference type="EMBL" id="UGPZ01000002">
    <property type="protein sequence ID" value="STY90802.1"/>
    <property type="molecule type" value="Genomic_DNA"/>
</dbReference>
<sequence>MKNNTFYQKLINNHQVEKIHNQNEINHLINKEQLSLKILRKKNLSKKYDCYLNFYDRIFRHVCLHLLEHNLKITDNHPHQTLITILENKYPKDDLILMVSLRHKIKKKINFYQQDFNIKSCELMLDILNDYSKNDAQDCQSFLQSL</sequence>
<dbReference type="AlphaFoldDB" id="A0A378PVQ4"/>